<name>A0ABU9BW32_9BURK</name>
<feature type="transmembrane region" description="Helical" evidence="1">
    <location>
        <begin position="21"/>
        <end position="38"/>
    </location>
</feature>
<accession>A0ABU9BW32</accession>
<protein>
    <submittedName>
        <fullName evidence="2">Uncharacterized protein</fullName>
    </submittedName>
</protein>
<evidence type="ECO:0000313" key="3">
    <source>
        <dbReference type="Proteomes" id="UP001371218"/>
    </source>
</evidence>
<keyword evidence="1" id="KW-1133">Transmembrane helix</keyword>
<organism evidence="2 3">
    <name type="scientific">Ideonella lacteola</name>
    <dbReference type="NCBI Taxonomy" id="2984193"/>
    <lineage>
        <taxon>Bacteria</taxon>
        <taxon>Pseudomonadati</taxon>
        <taxon>Pseudomonadota</taxon>
        <taxon>Betaproteobacteria</taxon>
        <taxon>Burkholderiales</taxon>
        <taxon>Sphaerotilaceae</taxon>
        <taxon>Ideonella</taxon>
    </lineage>
</organism>
<proteinExistence type="predicted"/>
<dbReference type="RefSeq" id="WP_341428609.1">
    <property type="nucleotide sequence ID" value="NZ_JBBUTG010000026.1"/>
</dbReference>
<keyword evidence="1" id="KW-0812">Transmembrane</keyword>
<evidence type="ECO:0000256" key="1">
    <source>
        <dbReference type="SAM" id="Phobius"/>
    </source>
</evidence>
<dbReference type="EMBL" id="JBBUTG010000026">
    <property type="protein sequence ID" value="MEK8034181.1"/>
    <property type="molecule type" value="Genomic_DNA"/>
</dbReference>
<feature type="transmembrane region" description="Helical" evidence="1">
    <location>
        <begin position="44"/>
        <end position="62"/>
    </location>
</feature>
<sequence length="68" mass="7299">MSDQHPDPASGRPPKTHRGQLVWFLVALAALTGILALATDEAELVWGLAAAALVVGYLVGVIKRRRPR</sequence>
<keyword evidence="1" id="KW-0472">Membrane</keyword>
<gene>
    <name evidence="2" type="ORF">AACH06_25425</name>
</gene>
<comment type="caution">
    <text evidence="2">The sequence shown here is derived from an EMBL/GenBank/DDBJ whole genome shotgun (WGS) entry which is preliminary data.</text>
</comment>
<keyword evidence="3" id="KW-1185">Reference proteome</keyword>
<dbReference type="Proteomes" id="UP001371218">
    <property type="component" value="Unassembled WGS sequence"/>
</dbReference>
<evidence type="ECO:0000313" key="2">
    <source>
        <dbReference type="EMBL" id="MEK8034181.1"/>
    </source>
</evidence>
<reference evidence="2 3" key="1">
    <citation type="submission" date="2024-04" db="EMBL/GenBank/DDBJ databases">
        <title>Novel species of the genus Ideonella isolated from streams.</title>
        <authorList>
            <person name="Lu H."/>
        </authorList>
    </citation>
    <scope>NUCLEOTIDE SEQUENCE [LARGE SCALE GENOMIC DNA]</scope>
    <source>
        <strain evidence="2 3">DXS29W</strain>
    </source>
</reference>